<comment type="catalytic activity">
    <reaction evidence="3">
        <text>N-terminal L-alanyl-[ribosomal protein bS18] + acetyl-CoA = N-terminal N(alpha)-acetyl-L-alanyl-[ribosomal protein bS18] + CoA + H(+)</text>
        <dbReference type="Rhea" id="RHEA:43756"/>
        <dbReference type="Rhea" id="RHEA-COMP:10676"/>
        <dbReference type="Rhea" id="RHEA-COMP:10677"/>
        <dbReference type="ChEBI" id="CHEBI:15378"/>
        <dbReference type="ChEBI" id="CHEBI:57287"/>
        <dbReference type="ChEBI" id="CHEBI:57288"/>
        <dbReference type="ChEBI" id="CHEBI:64718"/>
        <dbReference type="ChEBI" id="CHEBI:83683"/>
        <dbReference type="EC" id="2.3.1.266"/>
    </reaction>
</comment>
<comment type="caution">
    <text evidence="5">The sequence shown here is derived from an EMBL/GenBank/DDBJ whole genome shotgun (WGS) entry which is preliminary data.</text>
</comment>
<dbReference type="Gene3D" id="3.40.630.30">
    <property type="match status" value="1"/>
</dbReference>
<dbReference type="PROSITE" id="PS51186">
    <property type="entry name" value="GNAT"/>
    <property type="match status" value="1"/>
</dbReference>
<keyword evidence="1 5" id="KW-0808">Transferase</keyword>
<dbReference type="NCBIfam" id="TIGR01575">
    <property type="entry name" value="rimI"/>
    <property type="match status" value="1"/>
</dbReference>
<comment type="similarity">
    <text evidence="3">Belongs to the acetyltransferase family. RimI subfamily.</text>
</comment>
<dbReference type="InterPro" id="IPR050832">
    <property type="entry name" value="Bact_Acetyltransf"/>
</dbReference>
<evidence type="ECO:0000313" key="6">
    <source>
        <dbReference type="Proteomes" id="UP000230842"/>
    </source>
</evidence>
<dbReference type="AlphaFoldDB" id="A0A0B2BT16"/>
<keyword evidence="2" id="KW-0012">Acyltransferase</keyword>
<sequence>MIARASAEHAETITEIEQACFGADAWSAPQVTDEIGRPTRTVLVATVDGDVVGYASVLVVAGTAELVRIAVVPARRRRGVATRLMDAVLQVAHDAGADEVLLEAAADNDAALALYGRHGFTRTTVRRGYYHGGKDAVMMRHRTVPERTV</sequence>
<dbReference type="OrthoDB" id="529907at2"/>
<dbReference type="GO" id="GO:0005737">
    <property type="term" value="C:cytoplasm"/>
    <property type="evidence" value="ECO:0007669"/>
    <property type="project" value="UniProtKB-SubCell"/>
</dbReference>
<evidence type="ECO:0000256" key="3">
    <source>
        <dbReference type="RuleBase" id="RU363094"/>
    </source>
</evidence>
<dbReference type="Pfam" id="PF00583">
    <property type="entry name" value="Acetyltransf_1"/>
    <property type="match status" value="1"/>
</dbReference>
<dbReference type="InterPro" id="IPR000182">
    <property type="entry name" value="GNAT_dom"/>
</dbReference>
<keyword evidence="3" id="KW-0963">Cytoplasm</keyword>
<evidence type="ECO:0000313" key="5">
    <source>
        <dbReference type="EMBL" id="PJJ58395.1"/>
    </source>
</evidence>
<organism evidence="5 6">
    <name type="scientific">Mumia flava</name>
    <dbReference type="NCBI Taxonomy" id="1348852"/>
    <lineage>
        <taxon>Bacteria</taxon>
        <taxon>Bacillati</taxon>
        <taxon>Actinomycetota</taxon>
        <taxon>Actinomycetes</taxon>
        <taxon>Propionibacteriales</taxon>
        <taxon>Nocardioidaceae</taxon>
        <taxon>Mumia</taxon>
    </lineage>
</organism>
<proteinExistence type="inferred from homology"/>
<dbReference type="PANTHER" id="PTHR43877">
    <property type="entry name" value="AMINOALKYLPHOSPHONATE N-ACETYLTRANSFERASE-RELATED-RELATED"/>
    <property type="match status" value="1"/>
</dbReference>
<dbReference type="GO" id="GO:0008999">
    <property type="term" value="F:protein-N-terminal-alanine acetyltransferase activity"/>
    <property type="evidence" value="ECO:0007669"/>
    <property type="project" value="UniProtKB-EC"/>
</dbReference>
<gene>
    <name evidence="5" type="ORF">CLV56_2646</name>
</gene>
<dbReference type="EC" id="2.3.1.266" evidence="3"/>
<comment type="subcellular location">
    <subcellularLocation>
        <location evidence="3">Cytoplasm</location>
    </subcellularLocation>
</comment>
<dbReference type="RefSeq" id="WP_039341953.1">
    <property type="nucleotide sequence ID" value="NZ_PGEZ01000001.1"/>
</dbReference>
<accession>A0A0B2BT16</accession>
<keyword evidence="6" id="KW-1185">Reference proteome</keyword>
<dbReference type="EMBL" id="PGEZ01000001">
    <property type="protein sequence ID" value="PJJ58395.1"/>
    <property type="molecule type" value="Genomic_DNA"/>
</dbReference>
<dbReference type="CDD" id="cd04301">
    <property type="entry name" value="NAT_SF"/>
    <property type="match status" value="1"/>
</dbReference>
<evidence type="ECO:0000256" key="1">
    <source>
        <dbReference type="ARBA" id="ARBA00022679"/>
    </source>
</evidence>
<reference evidence="5 6" key="1">
    <citation type="submission" date="2017-11" db="EMBL/GenBank/DDBJ databases">
        <title>Genomic Encyclopedia of Archaeal and Bacterial Type Strains, Phase II (KMG-II): From Individual Species to Whole Genera.</title>
        <authorList>
            <person name="Goeker M."/>
        </authorList>
    </citation>
    <scope>NUCLEOTIDE SEQUENCE [LARGE SCALE GENOMIC DNA]</scope>
    <source>
        <strain evidence="5 6">DSM 27763</strain>
    </source>
</reference>
<evidence type="ECO:0000259" key="4">
    <source>
        <dbReference type="PROSITE" id="PS51186"/>
    </source>
</evidence>
<protein>
    <recommendedName>
        <fullName evidence="3">[Ribosomal protein bS18]-alanine N-acetyltransferase</fullName>
        <ecNumber evidence="3">2.3.1.266</ecNumber>
    </recommendedName>
</protein>
<dbReference type="InterPro" id="IPR006464">
    <property type="entry name" value="AcTrfase_RimI/Ard1"/>
</dbReference>
<evidence type="ECO:0000256" key="2">
    <source>
        <dbReference type="ARBA" id="ARBA00023315"/>
    </source>
</evidence>
<name>A0A0B2BT16_9ACTN</name>
<dbReference type="SUPFAM" id="SSF55729">
    <property type="entry name" value="Acyl-CoA N-acyltransferases (Nat)"/>
    <property type="match status" value="1"/>
</dbReference>
<dbReference type="Proteomes" id="UP000230842">
    <property type="component" value="Unassembled WGS sequence"/>
</dbReference>
<comment type="function">
    <text evidence="3">Acetylates the N-terminal alanine of ribosomal protein bS18.</text>
</comment>
<feature type="domain" description="N-acetyltransferase" evidence="4">
    <location>
        <begin position="1"/>
        <end position="144"/>
    </location>
</feature>
<dbReference type="PANTHER" id="PTHR43877:SF1">
    <property type="entry name" value="ACETYLTRANSFERASE"/>
    <property type="match status" value="1"/>
</dbReference>
<dbReference type="InterPro" id="IPR016181">
    <property type="entry name" value="Acyl_CoA_acyltransferase"/>
</dbReference>